<dbReference type="Proteomes" id="UP000316726">
    <property type="component" value="Chromosome 12"/>
</dbReference>
<evidence type="ECO:0000256" key="4">
    <source>
        <dbReference type="ARBA" id="ARBA00022806"/>
    </source>
</evidence>
<dbReference type="SMART" id="SM00479">
    <property type="entry name" value="EXOIII"/>
    <property type="match status" value="1"/>
</dbReference>
<feature type="region of interest" description="Disordered" evidence="8">
    <location>
        <begin position="23"/>
        <end position="64"/>
    </location>
</feature>
<feature type="compositionally biased region" description="Low complexity" evidence="8">
    <location>
        <begin position="31"/>
        <end position="41"/>
    </location>
</feature>
<dbReference type="InterPro" id="IPR036397">
    <property type="entry name" value="RNaseH_sf"/>
</dbReference>
<evidence type="ECO:0000256" key="5">
    <source>
        <dbReference type="ARBA" id="ARBA00022840"/>
    </source>
</evidence>
<dbReference type="PROSITE" id="PS51194">
    <property type="entry name" value="HELICASE_CTER"/>
    <property type="match status" value="1"/>
</dbReference>
<keyword evidence="1" id="KW-0547">Nucleotide-binding</keyword>
<dbReference type="NCBIfam" id="TIGR00573">
    <property type="entry name" value="dnaq"/>
    <property type="match status" value="1"/>
</dbReference>
<dbReference type="InterPro" id="IPR012340">
    <property type="entry name" value="NA-bd_OB-fold"/>
</dbReference>
<dbReference type="InterPro" id="IPR047112">
    <property type="entry name" value="RecG/Mfd"/>
</dbReference>
<evidence type="ECO:0000256" key="7">
    <source>
        <dbReference type="ARBA" id="ARBA00023204"/>
    </source>
</evidence>
<dbReference type="InterPro" id="IPR013520">
    <property type="entry name" value="Ribonucl_H"/>
</dbReference>
<dbReference type="OrthoDB" id="416741at2759"/>
<feature type="compositionally biased region" description="Polar residues" evidence="8">
    <location>
        <begin position="458"/>
        <end position="468"/>
    </location>
</feature>
<dbReference type="EMBL" id="CP031045">
    <property type="protein sequence ID" value="QDZ24130.1"/>
    <property type="molecule type" value="Genomic_DNA"/>
</dbReference>
<dbReference type="Gene3D" id="3.30.420.10">
    <property type="entry name" value="Ribonuclease H-like superfamily/Ribonuclease H"/>
    <property type="match status" value="1"/>
</dbReference>
<reference evidence="11 12" key="1">
    <citation type="submission" date="2018-07" db="EMBL/GenBank/DDBJ databases">
        <title>The complete nuclear genome of the prasinophyte Chloropicon primus (CCMP1205).</title>
        <authorList>
            <person name="Pombert J.-F."/>
            <person name="Otis C."/>
            <person name="Turmel M."/>
            <person name="Lemieux C."/>
        </authorList>
    </citation>
    <scope>NUCLEOTIDE SEQUENCE [LARGE SCALE GENOMIC DNA]</scope>
    <source>
        <strain evidence="11 12">CCMP1205</strain>
    </source>
</reference>
<dbReference type="InterPro" id="IPR001650">
    <property type="entry name" value="Helicase_C-like"/>
</dbReference>
<dbReference type="CDD" id="cd06127">
    <property type="entry name" value="DEDDh"/>
    <property type="match status" value="1"/>
</dbReference>
<dbReference type="STRING" id="1764295.A0A5B8MXD2"/>
<dbReference type="GO" id="GO:0003887">
    <property type="term" value="F:DNA-directed DNA polymerase activity"/>
    <property type="evidence" value="ECO:0007669"/>
    <property type="project" value="InterPro"/>
</dbReference>
<dbReference type="SUPFAM" id="SSF50249">
    <property type="entry name" value="Nucleic acid-binding proteins"/>
    <property type="match status" value="1"/>
</dbReference>
<keyword evidence="6" id="KW-0238">DNA-binding</keyword>
<evidence type="ECO:0000256" key="1">
    <source>
        <dbReference type="ARBA" id="ARBA00022741"/>
    </source>
</evidence>
<dbReference type="InterPro" id="IPR011545">
    <property type="entry name" value="DEAD/DEAH_box_helicase_dom"/>
</dbReference>
<dbReference type="GO" id="GO:0006260">
    <property type="term" value="P:DNA replication"/>
    <property type="evidence" value="ECO:0007669"/>
    <property type="project" value="InterPro"/>
</dbReference>
<evidence type="ECO:0000313" key="12">
    <source>
        <dbReference type="Proteomes" id="UP000316726"/>
    </source>
</evidence>
<dbReference type="AlphaFoldDB" id="A0A5B8MXD2"/>
<gene>
    <name evidence="11" type="ORF">A3770_12p66480</name>
</gene>
<keyword evidence="3" id="KW-0378">Hydrolase</keyword>
<dbReference type="CDD" id="cd17992">
    <property type="entry name" value="DEXHc_RecG"/>
    <property type="match status" value="1"/>
</dbReference>
<dbReference type="InterPro" id="IPR006054">
    <property type="entry name" value="DnaQ"/>
</dbReference>
<dbReference type="SUPFAM" id="SSF53098">
    <property type="entry name" value="Ribonuclease H-like"/>
    <property type="match status" value="1"/>
</dbReference>
<dbReference type="GO" id="GO:0005524">
    <property type="term" value="F:ATP binding"/>
    <property type="evidence" value="ECO:0007669"/>
    <property type="project" value="UniProtKB-KW"/>
</dbReference>
<evidence type="ECO:0000256" key="2">
    <source>
        <dbReference type="ARBA" id="ARBA00022763"/>
    </source>
</evidence>
<dbReference type="GO" id="GO:0016787">
    <property type="term" value="F:hydrolase activity"/>
    <property type="evidence" value="ECO:0007669"/>
    <property type="project" value="UniProtKB-KW"/>
</dbReference>
<name>A0A5B8MXD2_9CHLO</name>
<dbReference type="SMART" id="SM00490">
    <property type="entry name" value="HELICc"/>
    <property type="match status" value="1"/>
</dbReference>
<dbReference type="InterPro" id="IPR014001">
    <property type="entry name" value="Helicase_ATP-bd"/>
</dbReference>
<sequence>MERDVLPRVGSWMKSLAARQSHFLIRRRTKPSSSSGGSKTPRFSEPGGSGGDGRHHVTRSNSTAASFPTTSCYRGITSLACSRSSTTASCVQGKRQEVQLRFEGLVLAGVGAASGNARRRCCAPYSSRRADAKTAEVPTEVALIQALDLESRLGFCNLKGKRYASFHLFLLAQLRDFNEFSHDRGLHSSRRDLLAKTERYPAMTTEERKHTLGEVRRFLEQYWQLKAKGTSEPASSSGARAPVQPSDVTRREVGATLKDIEPFNLFFFDVETTGLSSKRDRIVEIAITALHSKEKWSCLIDPECLIPRQASAITGLTNEMLENASAPTFDKVVGEMVQFVKEKSLPISHATLVAHNVRFDSRFLQAEFTRAGVEVPENWRFFDSLEFARKVLGKDTIKSFSLQNLNSHFGLPDPEREHRAADDVNVLIQVFQGIIGNTKPDQVVKLITRDRIRLEPSRPTSHVDSSSPAGAGVASLKARPAEARNQRAKMLRPDPSRVMGAKEIESSVAVPSVKLPDYHHHNGFDPLQSREEDADLHEEAGIYSIASEVSGAREIEFLTSGIPMNSLSSFTPLQRQINAEAGFETLASLLQHYPRDYLLYSGDWNDGEFICSQGVVSNIKSFCKGNKGFIEATVECEAENTVKIKQWYHFRNYALAQRALRGMVARYPVDSIMAFKGKLKQRPASGTMWDLTGNVEMTSLDDFIRIEKQVIPVYPAKGVIKSGTFNKLIKKGLGACPPVDLLPLEVVKKYNLMRYKDALQGIHFPSTLEEANQARRSLVFQELFLLQTALMLRRYQLQTPQNNVDAKGIRVGTSGLLEHACKSLPYDLTSAQSRVLEEVLGDMMGAPPMMRLLQGDVGSGKTIVALLAMLSAVDAGFQAAFMVPTEILAVQQAHKLEEFLETLKLADSDFETPKVVVLTGSMKASEKKEAMEATANGAASITFGTHSLISEGVKFLKLGLAVIDEQHKFGVEQRSKLQSKNQPPPHLLSMSATPIPRTLALTMYGEMALSYIDEVPPGRQPITTSVYRQADEERRRSAYQKLVSEVQKGNKGFIVFPLIDSSENEDFQSIKAAEASFEGLINNELRGIPCGLLHGRLQPQEKLNAQNDFLEGRTKVLVATAVIEVGVDIPEASVIIVENSERFGLAQLHQLRGRVGRSSRKSHCFLLTGGADASYSRIKHMETLDNGFAVSELDLALRGAGDFIGTRQAGQSGLGSLLLADMSLEPDRIALEEAREAASGAFGDGEPKLGQSLLMFLQNNPPVPFLDVAPDNIYDTFESQ</sequence>
<dbReference type="PANTHER" id="PTHR47964:SF1">
    <property type="entry name" value="ATP-DEPENDENT DNA HELICASE HOMOLOG RECG, CHLOROPLASTIC"/>
    <property type="match status" value="1"/>
</dbReference>
<feature type="domain" description="Helicase ATP-binding" evidence="9">
    <location>
        <begin position="842"/>
        <end position="1012"/>
    </location>
</feature>
<dbReference type="Pfam" id="PF00271">
    <property type="entry name" value="Helicase_C"/>
    <property type="match status" value="1"/>
</dbReference>
<dbReference type="SMART" id="SM00487">
    <property type="entry name" value="DEXDc"/>
    <property type="match status" value="1"/>
</dbReference>
<dbReference type="Gene3D" id="3.40.50.300">
    <property type="entry name" value="P-loop containing nucleotide triphosphate hydrolases"/>
    <property type="match status" value="2"/>
</dbReference>
<keyword evidence="5" id="KW-0067">ATP-binding</keyword>
<accession>A0A5B8MXD2</accession>
<keyword evidence="12" id="KW-1185">Reference proteome</keyword>
<dbReference type="PROSITE" id="PS51192">
    <property type="entry name" value="HELICASE_ATP_BIND_1"/>
    <property type="match status" value="1"/>
</dbReference>
<keyword evidence="7" id="KW-0234">DNA repair</keyword>
<dbReference type="FunFam" id="3.30.420.10:FF:000045">
    <property type="entry name" value="3'-5' exonuclease DinG"/>
    <property type="match status" value="1"/>
</dbReference>
<dbReference type="SUPFAM" id="SSF52540">
    <property type="entry name" value="P-loop containing nucleoside triphosphate hydrolases"/>
    <property type="match status" value="2"/>
</dbReference>
<dbReference type="PANTHER" id="PTHR47964">
    <property type="entry name" value="ATP-DEPENDENT DNA HELICASE HOMOLOG RECG, CHLOROPLASTIC"/>
    <property type="match status" value="1"/>
</dbReference>
<feature type="region of interest" description="Disordered" evidence="8">
    <location>
        <begin position="455"/>
        <end position="494"/>
    </location>
</feature>
<protein>
    <submittedName>
        <fullName evidence="11">ATP-dependent DNA helicase</fullName>
    </submittedName>
</protein>
<keyword evidence="2" id="KW-0227">DNA damage</keyword>
<keyword evidence="4 11" id="KW-0347">Helicase</keyword>
<feature type="domain" description="Helicase C-terminal" evidence="10">
    <location>
        <begin position="1038"/>
        <end position="1201"/>
    </location>
</feature>
<dbReference type="InterPro" id="IPR012337">
    <property type="entry name" value="RNaseH-like_sf"/>
</dbReference>
<feature type="compositionally biased region" description="Basic and acidic residues" evidence="8">
    <location>
        <begin position="479"/>
        <end position="494"/>
    </location>
</feature>
<dbReference type="Pfam" id="PF00270">
    <property type="entry name" value="DEAD"/>
    <property type="match status" value="1"/>
</dbReference>
<evidence type="ECO:0000256" key="8">
    <source>
        <dbReference type="SAM" id="MobiDB-lite"/>
    </source>
</evidence>
<feature type="region of interest" description="Disordered" evidence="8">
    <location>
        <begin position="229"/>
        <end position="248"/>
    </location>
</feature>
<organism evidence="11 12">
    <name type="scientific">Chloropicon primus</name>
    <dbReference type="NCBI Taxonomy" id="1764295"/>
    <lineage>
        <taxon>Eukaryota</taxon>
        <taxon>Viridiplantae</taxon>
        <taxon>Chlorophyta</taxon>
        <taxon>Chloropicophyceae</taxon>
        <taxon>Chloropicales</taxon>
        <taxon>Chloropicaceae</taxon>
        <taxon>Chloropicon</taxon>
    </lineage>
</organism>
<evidence type="ECO:0000313" key="11">
    <source>
        <dbReference type="EMBL" id="QDZ24130.1"/>
    </source>
</evidence>
<proteinExistence type="predicted"/>
<dbReference type="GO" id="GO:0003677">
    <property type="term" value="F:DNA binding"/>
    <property type="evidence" value="ECO:0007669"/>
    <property type="project" value="UniProtKB-KW"/>
</dbReference>
<evidence type="ECO:0000259" key="10">
    <source>
        <dbReference type="PROSITE" id="PS51194"/>
    </source>
</evidence>
<dbReference type="Pfam" id="PF00929">
    <property type="entry name" value="RNase_T"/>
    <property type="match status" value="1"/>
</dbReference>
<evidence type="ECO:0000256" key="6">
    <source>
        <dbReference type="ARBA" id="ARBA00023125"/>
    </source>
</evidence>
<dbReference type="GO" id="GO:0003678">
    <property type="term" value="F:DNA helicase activity"/>
    <property type="evidence" value="ECO:0007669"/>
    <property type="project" value="TreeGrafter"/>
</dbReference>
<evidence type="ECO:0000256" key="3">
    <source>
        <dbReference type="ARBA" id="ARBA00022801"/>
    </source>
</evidence>
<evidence type="ECO:0000259" key="9">
    <source>
        <dbReference type="PROSITE" id="PS51192"/>
    </source>
</evidence>
<dbReference type="GO" id="GO:0006281">
    <property type="term" value="P:DNA repair"/>
    <property type="evidence" value="ECO:0007669"/>
    <property type="project" value="UniProtKB-KW"/>
</dbReference>
<dbReference type="InterPro" id="IPR027417">
    <property type="entry name" value="P-loop_NTPase"/>
</dbReference>